<dbReference type="HAMAP" id="MF_00956">
    <property type="entry name" value="GDP_fucose_synth"/>
    <property type="match status" value="1"/>
</dbReference>
<feature type="binding site" evidence="9">
    <location>
        <position position="207"/>
    </location>
    <ligand>
        <name>substrate</name>
    </ligand>
</feature>
<evidence type="ECO:0000256" key="3">
    <source>
        <dbReference type="ARBA" id="ARBA00012371"/>
    </source>
</evidence>
<evidence type="ECO:0000313" key="11">
    <source>
        <dbReference type="EMBL" id="MEJ8566650.1"/>
    </source>
</evidence>
<feature type="binding site" evidence="9">
    <location>
        <begin position="110"/>
        <end position="113"/>
    </location>
    <ligand>
        <name>NADP(+)</name>
        <dbReference type="ChEBI" id="CHEBI:58349"/>
    </ligand>
</feature>
<gene>
    <name evidence="9" type="primary">fcl</name>
    <name evidence="11" type="ORF">V3330_03330</name>
</gene>
<evidence type="ECO:0000256" key="8">
    <source>
        <dbReference type="ARBA" id="ARBA00051935"/>
    </source>
</evidence>
<sequence>MAVAEDRPHRVFVAGHRGMVGSALLRRLQDENDVETITCDRADLDLTRQSQVEQFFGDTRIDQVYLAAARVGGILANDTWPADFIRDNLLIQTHVIDAAHRAGVERLLFLGSSCIYPRLAEQPIREEALLTGPLEATNDAYAVAKIAGLKSCEAYHRQHGADFRSVMPTNLYGPGDNFDPETSHVLPALLRRFDEAAADGRESVRVWGSGRPRREFLHVDDLADACLCVMRADAGTFWSGLPERASHINIGVGEDIGIAELAQRIADLAGYRGSIEFDPSKPDGTPRKLLDVARIRALGWRHRISLEQGLRATLEWMRENIEGGVRGITPREDSS</sequence>
<dbReference type="Gene3D" id="3.40.50.720">
    <property type="entry name" value="NAD(P)-binding Rossmann-like Domain"/>
    <property type="match status" value="1"/>
</dbReference>
<dbReference type="FunFam" id="3.40.50.720:FF:000101">
    <property type="entry name" value="GDP-L-fucose synthase"/>
    <property type="match status" value="1"/>
</dbReference>
<dbReference type="InterPro" id="IPR028614">
    <property type="entry name" value="GDP_fucose/colitose_synth"/>
</dbReference>
<evidence type="ECO:0000256" key="5">
    <source>
        <dbReference type="ARBA" id="ARBA00023002"/>
    </source>
</evidence>
<feature type="site" description="Important for catalytic activity" evidence="9">
    <location>
        <position position="112"/>
    </location>
</feature>
<comment type="caution">
    <text evidence="11">The sequence shown here is derived from an EMBL/GenBank/DDBJ whole genome shotgun (WGS) entry which is preliminary data.</text>
</comment>
<reference evidence="11 12" key="1">
    <citation type="submission" date="2024-02" db="EMBL/GenBank/DDBJ databases">
        <title>A novel Wenzhouxiangellaceae bacterium, isolated from coastal sediments.</title>
        <authorList>
            <person name="Du Z.-J."/>
            <person name="Ye Y.-Q."/>
            <person name="Zhang X.-Y."/>
        </authorList>
    </citation>
    <scope>NUCLEOTIDE SEQUENCE [LARGE SCALE GENOMIC DNA]</scope>
    <source>
        <strain evidence="11 12">CH-27</strain>
    </source>
</reference>
<dbReference type="Gene3D" id="3.90.25.10">
    <property type="entry name" value="UDP-galactose 4-epimerase, domain 1"/>
    <property type="match status" value="1"/>
</dbReference>
<feature type="site" description="Important for catalytic activity" evidence="9">
    <location>
        <position position="114"/>
    </location>
</feature>
<comment type="similarity">
    <text evidence="2 9">Belongs to the NAD(P)-dependent epimerase/dehydratase family. Fucose synthase subfamily.</text>
</comment>
<evidence type="ECO:0000313" key="12">
    <source>
        <dbReference type="Proteomes" id="UP001359886"/>
    </source>
</evidence>
<accession>A0AAW9R6V4</accession>
<dbReference type="AlphaFoldDB" id="A0AAW9R6V4"/>
<comment type="catalytic activity">
    <reaction evidence="8 9">
        <text>GDP-beta-L-fucose + NADP(+) = GDP-4-dehydro-alpha-D-rhamnose + NADPH + H(+)</text>
        <dbReference type="Rhea" id="RHEA:18885"/>
        <dbReference type="ChEBI" id="CHEBI:15378"/>
        <dbReference type="ChEBI" id="CHEBI:57273"/>
        <dbReference type="ChEBI" id="CHEBI:57783"/>
        <dbReference type="ChEBI" id="CHEBI:57964"/>
        <dbReference type="ChEBI" id="CHEBI:58349"/>
        <dbReference type="EC" id="1.1.1.271"/>
    </reaction>
</comment>
<dbReference type="InterPro" id="IPR001509">
    <property type="entry name" value="Epimerase_deHydtase"/>
</dbReference>
<feature type="binding site" evidence="9">
    <location>
        <position position="192"/>
    </location>
    <ligand>
        <name>substrate</name>
    </ligand>
</feature>
<dbReference type="GO" id="GO:0070401">
    <property type="term" value="F:NADP+ binding"/>
    <property type="evidence" value="ECO:0007669"/>
    <property type="project" value="UniProtKB-UniRule"/>
</dbReference>
<evidence type="ECO:0000256" key="4">
    <source>
        <dbReference type="ARBA" id="ARBA00022857"/>
    </source>
</evidence>
<keyword evidence="5 9" id="KW-0560">Oxidoreductase</keyword>
<dbReference type="RefSeq" id="WP_354693972.1">
    <property type="nucleotide sequence ID" value="NZ_JAZHOG010000002.1"/>
</dbReference>
<feature type="binding site" evidence="9">
    <location>
        <begin position="15"/>
        <end position="21"/>
    </location>
    <ligand>
        <name>NADP(+)</name>
        <dbReference type="ChEBI" id="CHEBI:58349"/>
    </ligand>
</feature>
<evidence type="ECO:0000256" key="1">
    <source>
        <dbReference type="ARBA" id="ARBA00004883"/>
    </source>
</evidence>
<dbReference type="SUPFAM" id="SSF51735">
    <property type="entry name" value="NAD(P)-binding Rossmann-fold domains"/>
    <property type="match status" value="1"/>
</dbReference>
<dbReference type="Pfam" id="PF01370">
    <property type="entry name" value="Epimerase"/>
    <property type="match status" value="1"/>
</dbReference>
<feature type="active site" description="Proton donor/acceptor" evidence="9">
    <location>
        <position position="141"/>
    </location>
</feature>
<feature type="binding site" evidence="9">
    <location>
        <position position="145"/>
    </location>
    <ligand>
        <name>NADP(+)</name>
        <dbReference type="ChEBI" id="CHEBI:58349"/>
    </ligand>
</feature>
<feature type="binding site" evidence="9">
    <location>
        <position position="184"/>
    </location>
    <ligand>
        <name>NADP(+)</name>
        <dbReference type="ChEBI" id="CHEBI:58349"/>
    </ligand>
</feature>
<dbReference type="PANTHER" id="PTHR43238">
    <property type="entry name" value="GDP-L-FUCOSE SYNTHASE"/>
    <property type="match status" value="1"/>
</dbReference>
<feature type="binding site" evidence="9">
    <location>
        <begin position="168"/>
        <end position="171"/>
    </location>
    <ligand>
        <name>NADP(+)</name>
        <dbReference type="ChEBI" id="CHEBI:58349"/>
    </ligand>
</feature>
<dbReference type="Proteomes" id="UP001359886">
    <property type="component" value="Unassembled WGS sequence"/>
</dbReference>
<dbReference type="EMBL" id="JAZHOG010000002">
    <property type="protein sequence ID" value="MEJ8566650.1"/>
    <property type="molecule type" value="Genomic_DNA"/>
</dbReference>
<name>A0AAW9R6V4_9GAMM</name>
<dbReference type="InterPro" id="IPR036291">
    <property type="entry name" value="NAD(P)-bd_dom_sf"/>
</dbReference>
<feature type="binding site" evidence="9">
    <location>
        <position position="283"/>
    </location>
    <ligand>
        <name>substrate</name>
    </ligand>
</feature>
<dbReference type="GO" id="GO:0050577">
    <property type="term" value="F:GDP-L-fucose synthase activity"/>
    <property type="evidence" value="ECO:0007669"/>
    <property type="project" value="UniProtKB-UniRule"/>
</dbReference>
<dbReference type="GO" id="GO:0042351">
    <property type="term" value="P:'de novo' GDP-L-fucose biosynthetic process"/>
    <property type="evidence" value="ECO:0007669"/>
    <property type="project" value="UniProtKB-UniRule"/>
</dbReference>
<keyword evidence="4 9" id="KW-0521">NADP</keyword>
<evidence type="ECO:0000259" key="10">
    <source>
        <dbReference type="Pfam" id="PF01370"/>
    </source>
</evidence>
<comment type="function">
    <text evidence="9">Catalyzes the two-step NADP-dependent conversion of GDP-4-dehydro-6-deoxy-D-mannose to GDP-fucose, involving an epimerase and a reductase reaction.</text>
</comment>
<dbReference type="CDD" id="cd05239">
    <property type="entry name" value="GDP_FS_SDR_e"/>
    <property type="match status" value="1"/>
</dbReference>
<feature type="domain" description="NAD-dependent epimerase/dehydratase" evidence="10">
    <location>
        <begin position="11"/>
        <end position="233"/>
    </location>
</feature>
<evidence type="ECO:0000256" key="6">
    <source>
        <dbReference type="ARBA" id="ARBA00023235"/>
    </source>
</evidence>
<keyword evidence="7 9" id="KW-0511">Multifunctional enzyme</keyword>
<feature type="binding site" evidence="9">
    <location>
        <position position="214"/>
    </location>
    <ligand>
        <name>substrate</name>
    </ligand>
</feature>
<evidence type="ECO:0000256" key="9">
    <source>
        <dbReference type="HAMAP-Rule" id="MF_00956"/>
    </source>
</evidence>
<organism evidence="11 12">
    <name type="scientific">Elongatibacter sediminis</name>
    <dbReference type="NCBI Taxonomy" id="3119006"/>
    <lineage>
        <taxon>Bacteria</taxon>
        <taxon>Pseudomonadati</taxon>
        <taxon>Pseudomonadota</taxon>
        <taxon>Gammaproteobacteria</taxon>
        <taxon>Chromatiales</taxon>
        <taxon>Wenzhouxiangellaceae</taxon>
        <taxon>Elongatibacter</taxon>
    </lineage>
</organism>
<evidence type="ECO:0000256" key="7">
    <source>
        <dbReference type="ARBA" id="ARBA00023268"/>
    </source>
</evidence>
<dbReference type="GO" id="GO:0016853">
    <property type="term" value="F:isomerase activity"/>
    <property type="evidence" value="ECO:0007669"/>
    <property type="project" value="UniProtKB-KW"/>
</dbReference>
<protein>
    <recommendedName>
        <fullName evidence="3 9">GDP-L-fucose synthase</fullName>
        <ecNumber evidence="3 9">1.1.1.271</ecNumber>
    </recommendedName>
    <alternativeName>
        <fullName evidence="9">GDP-4-keto-6-deoxy-D-mannose-3,5-epimerase-4-reductase</fullName>
    </alternativeName>
</protein>
<keyword evidence="12" id="KW-1185">Reference proteome</keyword>
<dbReference type="EC" id="1.1.1.271" evidence="3 9"/>
<comment type="pathway">
    <text evidence="1 9">Nucleotide-sugar biosynthesis; GDP-L-fucose biosynthesis via de novo pathway; GDP-L-fucose from GDP-alpha-D-mannose: step 2/2.</text>
</comment>
<evidence type="ECO:0000256" key="2">
    <source>
        <dbReference type="ARBA" id="ARBA00005959"/>
    </source>
</evidence>
<keyword evidence="6 9" id="KW-0413">Isomerase</keyword>
<proteinExistence type="inferred from homology"/>
<dbReference type="PANTHER" id="PTHR43238:SF1">
    <property type="entry name" value="GDP-L-FUCOSE SYNTHASE"/>
    <property type="match status" value="1"/>
</dbReference>